<dbReference type="SUPFAM" id="SSF57903">
    <property type="entry name" value="FYVE/PHD zinc finger"/>
    <property type="match status" value="1"/>
</dbReference>
<evidence type="ECO:0000313" key="8">
    <source>
        <dbReference type="Proteomes" id="UP000019132"/>
    </source>
</evidence>
<dbReference type="GO" id="GO:0008270">
    <property type="term" value="F:zinc ion binding"/>
    <property type="evidence" value="ECO:0007669"/>
    <property type="project" value="UniProtKB-KW"/>
</dbReference>
<protein>
    <recommendedName>
        <fullName evidence="6">FYVE-type domain-containing protein</fullName>
    </recommendedName>
</protein>
<keyword evidence="2 4" id="KW-0863">Zinc-finger</keyword>
<keyword evidence="3" id="KW-0862">Zinc</keyword>
<evidence type="ECO:0000313" key="7">
    <source>
        <dbReference type="EnsemblProtists" id="PYU1_T010922"/>
    </source>
</evidence>
<dbReference type="EnsemblProtists" id="PYU1_T010922">
    <property type="protein sequence ID" value="PYU1_T010922"/>
    <property type="gene ID" value="PYU1_G010899"/>
</dbReference>
<evidence type="ECO:0000256" key="3">
    <source>
        <dbReference type="ARBA" id="ARBA00022833"/>
    </source>
</evidence>
<sequence length="441" mass="49618">MPPTPPQQITLNRAEQDEYDKLASQLLDKTLVQYSQFNGLIDTGEWSLVRKRKQISIYRSVLDSDDPNVTIMAGSGLIHGSLEDVMDGLYCDTTADLRTVKTLLHYKLVNGSVLNVSERRSAAEPFQFAGIKWVAAKASWGLTKHRDLLTYERMGRTLDKNGNELAFYALYSIDRPECPPDSVKGIKRSKISTCNVFKRLPDNRVEVFAWGEFPDIGSMSHRVAEYVIAGTWLRIVYSVDCAEAKKCSKLMARSAGRSVAATKACHVCRKSTSKFKTRLRCAGCSQTMCKTCSCDRVIFEINMRTGKPMEKRFCKLCINKVAAAPVIQPISQHPFYTEPARGNERVEEPRPKSKSLSATGYPWIEPSGNEASIEKVALAVDEEEDWTTSKLCNFDLRIDTQAICENEIERKHPAASNQMVVRDPPLSKSIRQSHIESRTFQ</sequence>
<feature type="compositionally biased region" description="Basic and acidic residues" evidence="5">
    <location>
        <begin position="341"/>
        <end position="351"/>
    </location>
</feature>
<organism evidence="7 8">
    <name type="scientific">Globisporangium ultimum (strain ATCC 200006 / CBS 805.95 / DAOM BR144)</name>
    <name type="common">Pythium ultimum</name>
    <dbReference type="NCBI Taxonomy" id="431595"/>
    <lineage>
        <taxon>Eukaryota</taxon>
        <taxon>Sar</taxon>
        <taxon>Stramenopiles</taxon>
        <taxon>Oomycota</taxon>
        <taxon>Peronosporomycetes</taxon>
        <taxon>Pythiales</taxon>
        <taxon>Pythiaceae</taxon>
        <taxon>Globisporangium</taxon>
    </lineage>
</organism>
<dbReference type="EMBL" id="GL376590">
    <property type="status" value="NOT_ANNOTATED_CDS"/>
    <property type="molecule type" value="Genomic_DNA"/>
</dbReference>
<feature type="domain" description="FYVE-type" evidence="6">
    <location>
        <begin position="259"/>
        <end position="322"/>
    </location>
</feature>
<dbReference type="InterPro" id="IPR023393">
    <property type="entry name" value="START-like_dom_sf"/>
</dbReference>
<dbReference type="InterPro" id="IPR011011">
    <property type="entry name" value="Znf_FYVE_PHD"/>
</dbReference>
<dbReference type="HOGENOM" id="CLU_015303_1_1_1"/>
<feature type="region of interest" description="Disordered" evidence="5">
    <location>
        <begin position="336"/>
        <end position="361"/>
    </location>
</feature>
<dbReference type="PANTHER" id="PTHR13510:SF44">
    <property type="entry name" value="RABENOSYN-5"/>
    <property type="match status" value="1"/>
</dbReference>
<dbReference type="PANTHER" id="PTHR13510">
    <property type="entry name" value="FYVE-FINGER-CONTAINING RAB5 EFFECTOR PROTEIN RABENOSYN-5-RELATED"/>
    <property type="match status" value="1"/>
</dbReference>
<name>K3X123_GLOUD</name>
<evidence type="ECO:0000259" key="6">
    <source>
        <dbReference type="PROSITE" id="PS50178"/>
    </source>
</evidence>
<keyword evidence="1" id="KW-0479">Metal-binding</keyword>
<dbReference type="AlphaFoldDB" id="K3X123"/>
<evidence type="ECO:0000256" key="2">
    <source>
        <dbReference type="ARBA" id="ARBA00022771"/>
    </source>
</evidence>
<reference evidence="8" key="2">
    <citation type="submission" date="2010-04" db="EMBL/GenBank/DDBJ databases">
        <authorList>
            <person name="Buell R."/>
            <person name="Hamilton J."/>
            <person name="Hostetler J."/>
        </authorList>
    </citation>
    <scope>NUCLEOTIDE SEQUENCE [LARGE SCALE GENOMIC DNA]</scope>
    <source>
        <strain evidence="8">DAOM:BR144</strain>
    </source>
</reference>
<accession>K3X123</accession>
<reference evidence="7" key="3">
    <citation type="submission" date="2015-02" db="UniProtKB">
        <authorList>
            <consortium name="EnsemblProtists"/>
        </authorList>
    </citation>
    <scope>IDENTIFICATION</scope>
    <source>
        <strain evidence="7">DAOM BR144</strain>
    </source>
</reference>
<reference evidence="8" key="1">
    <citation type="journal article" date="2010" name="Genome Biol.">
        <title>Genome sequence of the necrotrophic plant pathogen Pythium ultimum reveals original pathogenicity mechanisms and effector repertoire.</title>
        <authorList>
            <person name="Levesque C.A."/>
            <person name="Brouwer H."/>
            <person name="Cano L."/>
            <person name="Hamilton J.P."/>
            <person name="Holt C."/>
            <person name="Huitema E."/>
            <person name="Raffaele S."/>
            <person name="Robideau G.P."/>
            <person name="Thines M."/>
            <person name="Win J."/>
            <person name="Zerillo M.M."/>
            <person name="Beakes G.W."/>
            <person name="Boore J.L."/>
            <person name="Busam D."/>
            <person name="Dumas B."/>
            <person name="Ferriera S."/>
            <person name="Fuerstenberg S.I."/>
            <person name="Gachon C.M."/>
            <person name="Gaulin E."/>
            <person name="Govers F."/>
            <person name="Grenville-Briggs L."/>
            <person name="Horner N."/>
            <person name="Hostetler J."/>
            <person name="Jiang R.H."/>
            <person name="Johnson J."/>
            <person name="Krajaejun T."/>
            <person name="Lin H."/>
            <person name="Meijer H.J."/>
            <person name="Moore B."/>
            <person name="Morris P."/>
            <person name="Phuntmart V."/>
            <person name="Puiu D."/>
            <person name="Shetty J."/>
            <person name="Stajich J.E."/>
            <person name="Tripathy S."/>
            <person name="Wawra S."/>
            <person name="van West P."/>
            <person name="Whitty B.R."/>
            <person name="Coutinho P.M."/>
            <person name="Henrissat B."/>
            <person name="Martin F."/>
            <person name="Thomas P.D."/>
            <person name="Tyler B.M."/>
            <person name="De Vries R.P."/>
            <person name="Kamoun S."/>
            <person name="Yandell M."/>
            <person name="Tisserat N."/>
            <person name="Buell C.R."/>
        </authorList>
    </citation>
    <scope>NUCLEOTIDE SEQUENCE</scope>
    <source>
        <strain evidence="8">DAOM:BR144</strain>
    </source>
</reference>
<dbReference type="Proteomes" id="UP000019132">
    <property type="component" value="Unassembled WGS sequence"/>
</dbReference>
<dbReference type="OMA" id="PSSINCH"/>
<dbReference type="VEuPathDB" id="FungiDB:PYU1_G010899"/>
<dbReference type="InterPro" id="IPR017455">
    <property type="entry name" value="Znf_FYVE-rel"/>
</dbReference>
<dbReference type="PROSITE" id="PS50178">
    <property type="entry name" value="ZF_FYVE"/>
    <property type="match status" value="1"/>
</dbReference>
<dbReference type="InParanoid" id="K3X123"/>
<dbReference type="Gene3D" id="3.30.530.20">
    <property type="match status" value="1"/>
</dbReference>
<dbReference type="InterPro" id="IPR052727">
    <property type="entry name" value="Rab4/Rab5_effector"/>
</dbReference>
<proteinExistence type="predicted"/>
<dbReference type="SUPFAM" id="SSF55961">
    <property type="entry name" value="Bet v1-like"/>
    <property type="match status" value="1"/>
</dbReference>
<dbReference type="CDD" id="cd00065">
    <property type="entry name" value="FYVE_like_SF"/>
    <property type="match status" value="1"/>
</dbReference>
<evidence type="ECO:0000256" key="1">
    <source>
        <dbReference type="ARBA" id="ARBA00022723"/>
    </source>
</evidence>
<evidence type="ECO:0000256" key="5">
    <source>
        <dbReference type="SAM" id="MobiDB-lite"/>
    </source>
</evidence>
<keyword evidence="8" id="KW-1185">Reference proteome</keyword>
<evidence type="ECO:0000256" key="4">
    <source>
        <dbReference type="PROSITE-ProRule" id="PRU00091"/>
    </source>
</evidence>
<dbReference type="eggNOG" id="ENOG502R4FX">
    <property type="taxonomic scope" value="Eukaryota"/>
</dbReference>